<keyword evidence="4" id="KW-1185">Reference proteome</keyword>
<organism evidence="3 4">
    <name type="scientific">Dothidotthia symphoricarpi CBS 119687</name>
    <dbReference type="NCBI Taxonomy" id="1392245"/>
    <lineage>
        <taxon>Eukaryota</taxon>
        <taxon>Fungi</taxon>
        <taxon>Dikarya</taxon>
        <taxon>Ascomycota</taxon>
        <taxon>Pezizomycotina</taxon>
        <taxon>Dothideomycetes</taxon>
        <taxon>Pleosporomycetidae</taxon>
        <taxon>Pleosporales</taxon>
        <taxon>Dothidotthiaceae</taxon>
        <taxon>Dothidotthia</taxon>
    </lineage>
</organism>
<evidence type="ECO:0000313" key="3">
    <source>
        <dbReference type="EMBL" id="KAF2123557.1"/>
    </source>
</evidence>
<keyword evidence="1" id="KW-1133">Transmembrane helix</keyword>
<keyword evidence="1" id="KW-0812">Transmembrane</keyword>
<evidence type="ECO:0008006" key="5">
    <source>
        <dbReference type="Google" id="ProtNLM"/>
    </source>
</evidence>
<feature type="chain" id="PRO_5025332615" description="Extracellular membrane protein CFEM domain-containing protein" evidence="2">
    <location>
        <begin position="20"/>
        <end position="745"/>
    </location>
</feature>
<dbReference type="AlphaFoldDB" id="A0A6A5ZXR1"/>
<evidence type="ECO:0000313" key="4">
    <source>
        <dbReference type="Proteomes" id="UP000799771"/>
    </source>
</evidence>
<feature type="transmembrane region" description="Helical" evidence="1">
    <location>
        <begin position="509"/>
        <end position="530"/>
    </location>
</feature>
<feature type="transmembrane region" description="Helical" evidence="1">
    <location>
        <begin position="589"/>
        <end position="612"/>
    </location>
</feature>
<keyword evidence="1" id="KW-0472">Membrane</keyword>
<dbReference type="RefSeq" id="XP_033517951.1">
    <property type="nucleotide sequence ID" value="XM_033666363.1"/>
</dbReference>
<dbReference type="OrthoDB" id="3525430at2759"/>
<proteinExistence type="predicted"/>
<feature type="transmembrane region" description="Helical" evidence="1">
    <location>
        <begin position="476"/>
        <end position="497"/>
    </location>
</feature>
<evidence type="ECO:0000256" key="1">
    <source>
        <dbReference type="SAM" id="Phobius"/>
    </source>
</evidence>
<dbReference type="Proteomes" id="UP000799771">
    <property type="component" value="Unassembled WGS sequence"/>
</dbReference>
<accession>A0A6A5ZXR1</accession>
<feature type="transmembrane region" description="Helical" evidence="1">
    <location>
        <begin position="438"/>
        <end position="455"/>
    </location>
</feature>
<feature type="signal peptide" evidence="2">
    <location>
        <begin position="1"/>
        <end position="19"/>
    </location>
</feature>
<feature type="transmembrane region" description="Helical" evidence="1">
    <location>
        <begin position="705"/>
        <end position="730"/>
    </location>
</feature>
<keyword evidence="2" id="KW-0732">Signal</keyword>
<dbReference type="EMBL" id="ML977526">
    <property type="protein sequence ID" value="KAF2123557.1"/>
    <property type="molecule type" value="Genomic_DNA"/>
</dbReference>
<reference evidence="3" key="1">
    <citation type="journal article" date="2020" name="Stud. Mycol.">
        <title>101 Dothideomycetes genomes: a test case for predicting lifestyles and emergence of pathogens.</title>
        <authorList>
            <person name="Haridas S."/>
            <person name="Albert R."/>
            <person name="Binder M."/>
            <person name="Bloem J."/>
            <person name="Labutti K."/>
            <person name="Salamov A."/>
            <person name="Andreopoulos B."/>
            <person name="Baker S."/>
            <person name="Barry K."/>
            <person name="Bills G."/>
            <person name="Bluhm B."/>
            <person name="Cannon C."/>
            <person name="Castanera R."/>
            <person name="Culley D."/>
            <person name="Daum C."/>
            <person name="Ezra D."/>
            <person name="Gonzalez J."/>
            <person name="Henrissat B."/>
            <person name="Kuo A."/>
            <person name="Liang C."/>
            <person name="Lipzen A."/>
            <person name="Lutzoni F."/>
            <person name="Magnuson J."/>
            <person name="Mondo S."/>
            <person name="Nolan M."/>
            <person name="Ohm R."/>
            <person name="Pangilinan J."/>
            <person name="Park H.-J."/>
            <person name="Ramirez L."/>
            <person name="Alfaro M."/>
            <person name="Sun H."/>
            <person name="Tritt A."/>
            <person name="Yoshinaga Y."/>
            <person name="Zwiers L.-H."/>
            <person name="Turgeon B."/>
            <person name="Goodwin S."/>
            <person name="Spatafora J."/>
            <person name="Crous P."/>
            <person name="Grigoriev I."/>
        </authorList>
    </citation>
    <scope>NUCLEOTIDE SEQUENCE</scope>
    <source>
        <strain evidence="3">CBS 119687</strain>
    </source>
</reference>
<protein>
    <recommendedName>
        <fullName evidence="5">Extracellular membrane protein CFEM domain-containing protein</fullName>
    </recommendedName>
</protein>
<gene>
    <name evidence="3" type="ORF">P153DRAFT_352009</name>
</gene>
<dbReference type="GeneID" id="54406795"/>
<feature type="transmembrane region" description="Helical" evidence="1">
    <location>
        <begin position="542"/>
        <end position="569"/>
    </location>
</feature>
<evidence type="ECO:0000256" key="2">
    <source>
        <dbReference type="SAM" id="SignalP"/>
    </source>
</evidence>
<name>A0A6A5ZXR1_9PLEO</name>
<sequence length="745" mass="83406">MKIVSTCLVLLTAVTYGRAVKEASPDAGIDFGDTGRILTPQNHYNGWVNPEDLTAMPQCIAQQDQSIWLSTMTKCTGRRCTSHFGLICTHQQWLTQLSCLSTGFSPDIVRGYLPLCSRSVLAEAQLYLWIRNITGRTWLADVGDANRLQNLSPASLAEGYAAVDVIPNAPTCLKNSMSALSVESFQHVIASCSFGSTPQHTGNAARPWEYSESKHSMIPLDFETVGYNLAGRSIRYGEYFDKGCFCGAFTMDMTTEPCSDPEHIDLTRERLWMNATCGPTSMPENWTSMLKTTEFAYIPIEGWHWPACVIDIPEKVIELTGRCATDACELDSDGYCKVKRAVDRACFCRDISYGTCGGSCQIFEARIDYVKWLHDLCGNVPDWHGLPTHWRRLAAPSSLDMIPWRWTIKPASNTTLASITYLEPGGPPETCASNEGKLGSLVLVNAAIFLSVFLSRRTDMRRIARSFLWPPHSWNWVSSGISIATLQLLGNWFNVALVQNTLGYEDIPILQLMLLWCSLPRLSWLPILLIGKQPFEAVNISAAASSVFAEAILQLLSTYSMVITVNYGREHNFYFAGMARLEQATPAKFMYGGALLWLIIMIITIVQLMLAVRRIIMSIGPDGLGLPKWQLSHQITPNIWAELMIMLNERCLWLAENVARYWIGTSTAAERTSLINNDRRNYTVYGTVSIKDKKNCSYNRALAKLYAVTVTSMLLLWIAQWLFWFGFIALSSEEYVYVPSLIPPS</sequence>